<protein>
    <recommendedName>
        <fullName evidence="2">Putative endonuclease Z1 domain-containing protein</fullName>
    </recommendedName>
</protein>
<dbReference type="SUPFAM" id="SSF52540">
    <property type="entry name" value="P-loop containing nucleoside triphosphate hydrolases"/>
    <property type="match status" value="1"/>
</dbReference>
<comment type="caution">
    <text evidence="3">The sequence shown here is derived from an EMBL/GenBank/DDBJ whole genome shotgun (WGS) entry which is preliminary data.</text>
</comment>
<name>A0A0A5GA60_9BACI</name>
<dbReference type="RefSeq" id="WP_027446310.1">
    <property type="nucleotide sequence ID" value="NZ_AULJ01000033.1"/>
</dbReference>
<organism evidence="3 4">
    <name type="scientific">Pontibacillus marinus BH030004 = DSM 16465</name>
    <dbReference type="NCBI Taxonomy" id="1385511"/>
    <lineage>
        <taxon>Bacteria</taxon>
        <taxon>Bacillati</taxon>
        <taxon>Bacillota</taxon>
        <taxon>Bacilli</taxon>
        <taxon>Bacillales</taxon>
        <taxon>Bacillaceae</taxon>
        <taxon>Pontibacillus</taxon>
    </lineage>
</organism>
<dbReference type="STRING" id="1385511.GCA_000425225_02630"/>
<sequence>MRTAQLSLETKGSFYTFLDSKNNYGQDYLKCMENTVNNLVKQQTSANKPGMLLGKIQSGKTRTFLGIMGLAYDNDYDVVIILTKGTKALVKQTIARLNQEFDGMITRDKMRVYDIMTLPSNLSKWELNKKLAIVVKKETRNMDRISDALFDTYPELKDKNILFIDDEADFASVSYENNSEKNVIDMKVIATKVDNIRANLNQSSFLQVTATPYSLYLQPDEREINDFLKFEPVRPAFTELVPIHDKYVGGEMYFDESKNEDSPAYFLYQEISENDLEVMKKMDLRRVRKENLLAQKNLYNLNQAVINFIVGSCIRRWQQRYQNDDEEKYSMVVHTERGKQAHDWQQELINLILEDLADLVKENNNLFVEWVKGSYNHLMKSVRLVNMPEPSFNEVLEEVNEALIQEMVVVSTVNSDKDVEELLDSTGQLQLRTPMNIFIGGQILDRGITIGNLTGFFYGRNPKSFQQDTVLQHSRMYGARTIEDIAVTRFYTTRKIYNIMERIHEFDTELREAFEKGHDQGIVFIQKDTSNKIVPCSPNKILLSNLITLKPHKRLLPFGFQTGYKTHIRKKVEKISEMVNEIKQYSPQVIEGDAFLAPLGEVKNILSKIHETLVMEDGYEWDLDEYFSILDYLTLDEEEKLVWIIVREEREMSRIDSQGKFENSPDSSKGNKSELKVAKKVAVDRPAVMLLKQKGDADKGWRDTPFWWPVMLAQLNIESTIYAKDTIK</sequence>
<dbReference type="InterPro" id="IPR018310">
    <property type="entry name" value="Put_endonuclease_Z1-dom"/>
</dbReference>
<accession>A0A0A5GA60</accession>
<dbReference type="eggNOG" id="COG1100">
    <property type="taxonomic scope" value="Bacteria"/>
</dbReference>
<dbReference type="InterPro" id="IPR027417">
    <property type="entry name" value="P-loop_NTPase"/>
</dbReference>
<feature type="region of interest" description="Disordered" evidence="1">
    <location>
        <begin position="656"/>
        <end position="676"/>
    </location>
</feature>
<reference evidence="3 4" key="1">
    <citation type="submission" date="2013-08" db="EMBL/GenBank/DDBJ databases">
        <authorList>
            <person name="Huang J."/>
            <person name="Wang G."/>
        </authorList>
    </citation>
    <scope>NUCLEOTIDE SEQUENCE [LARGE SCALE GENOMIC DNA]</scope>
    <source>
        <strain evidence="3 4">BH030004</strain>
    </source>
</reference>
<feature type="domain" description="Putative endonuclease Z1" evidence="2">
    <location>
        <begin position="301"/>
        <end position="520"/>
    </location>
</feature>
<dbReference type="Proteomes" id="UP000030403">
    <property type="component" value="Unassembled WGS sequence"/>
</dbReference>
<proteinExistence type="predicted"/>
<evidence type="ECO:0000313" key="3">
    <source>
        <dbReference type="EMBL" id="KGX90041.1"/>
    </source>
</evidence>
<evidence type="ECO:0000259" key="2">
    <source>
        <dbReference type="Pfam" id="PF10593"/>
    </source>
</evidence>
<dbReference type="OrthoDB" id="436461at2"/>
<gene>
    <name evidence="3" type="ORF">N783_02535</name>
</gene>
<dbReference type="AlphaFoldDB" id="A0A0A5GA60"/>
<evidence type="ECO:0000313" key="4">
    <source>
        <dbReference type="Proteomes" id="UP000030403"/>
    </source>
</evidence>
<dbReference type="EMBL" id="AVPF01000010">
    <property type="protein sequence ID" value="KGX90041.1"/>
    <property type="molecule type" value="Genomic_DNA"/>
</dbReference>
<dbReference type="Pfam" id="PF10593">
    <property type="entry name" value="Z1"/>
    <property type="match status" value="1"/>
</dbReference>
<evidence type="ECO:0000256" key="1">
    <source>
        <dbReference type="SAM" id="MobiDB-lite"/>
    </source>
</evidence>
<keyword evidence="4" id="KW-1185">Reference proteome</keyword>